<name>A0A182IZX8_ANOAO</name>
<reference evidence="1" key="1">
    <citation type="submission" date="2022-08" db="UniProtKB">
        <authorList>
            <consortium name="EnsemblMetazoa"/>
        </authorList>
    </citation>
    <scope>IDENTIFICATION</scope>
    <source>
        <strain evidence="1">EBRO</strain>
    </source>
</reference>
<dbReference type="VEuPathDB" id="VectorBase:AATE008689"/>
<dbReference type="AlphaFoldDB" id="A0A182IZX8"/>
<organism evidence="1">
    <name type="scientific">Anopheles atroparvus</name>
    <name type="common">European mosquito</name>
    <dbReference type="NCBI Taxonomy" id="41427"/>
    <lineage>
        <taxon>Eukaryota</taxon>
        <taxon>Metazoa</taxon>
        <taxon>Ecdysozoa</taxon>
        <taxon>Arthropoda</taxon>
        <taxon>Hexapoda</taxon>
        <taxon>Insecta</taxon>
        <taxon>Pterygota</taxon>
        <taxon>Neoptera</taxon>
        <taxon>Endopterygota</taxon>
        <taxon>Diptera</taxon>
        <taxon>Nematocera</taxon>
        <taxon>Culicoidea</taxon>
        <taxon>Culicidae</taxon>
        <taxon>Anophelinae</taxon>
        <taxon>Anopheles</taxon>
    </lineage>
</organism>
<sequence>MRNQSGATRINLRATLQIWFYVIDVVQPVEVASVAWTKTYCRVRRNVRLPGSIHLLPIRVGLLFGHTGIIIMTGVGSPGTITIIAIATYVSFKVVSTLPAATTNATTAIQIANADDAIEVFCSIFTKQPGRLRLTSGKLNIIRSNRKPSVSVANSQLFRGYTGPLKQLSKQASERFDSITL</sequence>
<accession>A0A182IZX8</accession>
<dbReference type="EnsemblMetazoa" id="AATE008689-RA">
    <property type="protein sequence ID" value="AATE008689-PA.1"/>
    <property type="gene ID" value="AATE008689"/>
</dbReference>
<proteinExistence type="predicted"/>
<evidence type="ECO:0000313" key="1">
    <source>
        <dbReference type="EnsemblMetazoa" id="AATE008689-PA.1"/>
    </source>
</evidence>
<protein>
    <submittedName>
        <fullName evidence="1">Uncharacterized protein</fullName>
    </submittedName>
</protein>